<evidence type="ECO:0000256" key="4">
    <source>
        <dbReference type="RuleBase" id="RU003744"/>
    </source>
</evidence>
<dbReference type="PROSITE" id="PS01039">
    <property type="entry name" value="SBP_BACTERIAL_3"/>
    <property type="match status" value="1"/>
</dbReference>
<dbReference type="Proteomes" id="UP000216113">
    <property type="component" value="Unassembled WGS sequence"/>
</dbReference>
<dbReference type="Pfam" id="PF00497">
    <property type="entry name" value="SBP_bac_3"/>
    <property type="match status" value="1"/>
</dbReference>
<organism evidence="7 8">
    <name type="scientific">Pseudomonas fragi</name>
    <dbReference type="NCBI Taxonomy" id="296"/>
    <lineage>
        <taxon>Bacteria</taxon>
        <taxon>Pseudomonadati</taxon>
        <taxon>Pseudomonadota</taxon>
        <taxon>Gammaproteobacteria</taxon>
        <taxon>Pseudomonadales</taxon>
        <taxon>Pseudomonadaceae</taxon>
        <taxon>Pseudomonas</taxon>
    </lineage>
</organism>
<gene>
    <name evidence="7" type="ORF">CJF43_15815</name>
</gene>
<protein>
    <submittedName>
        <fullName evidence="7">ABC transporter substrate-binding protein</fullName>
    </submittedName>
</protein>
<evidence type="ECO:0000256" key="2">
    <source>
        <dbReference type="ARBA" id="ARBA00010333"/>
    </source>
</evidence>
<evidence type="ECO:0000256" key="5">
    <source>
        <dbReference type="SAM" id="SignalP"/>
    </source>
</evidence>
<dbReference type="Gene3D" id="3.40.190.10">
    <property type="entry name" value="Periplasmic binding protein-like II"/>
    <property type="match status" value="2"/>
</dbReference>
<evidence type="ECO:0000256" key="1">
    <source>
        <dbReference type="ARBA" id="ARBA00004196"/>
    </source>
</evidence>
<feature type="signal peptide" evidence="5">
    <location>
        <begin position="1"/>
        <end position="22"/>
    </location>
</feature>
<evidence type="ECO:0000259" key="6">
    <source>
        <dbReference type="SMART" id="SM00062"/>
    </source>
</evidence>
<evidence type="ECO:0000313" key="7">
    <source>
        <dbReference type="EMBL" id="OZY40801.1"/>
    </source>
</evidence>
<dbReference type="SUPFAM" id="SSF53850">
    <property type="entry name" value="Periplasmic binding protein-like II"/>
    <property type="match status" value="1"/>
</dbReference>
<dbReference type="SMART" id="SM00062">
    <property type="entry name" value="PBPb"/>
    <property type="match status" value="1"/>
</dbReference>
<dbReference type="InterPro" id="IPR001638">
    <property type="entry name" value="Solute-binding_3/MltF_N"/>
</dbReference>
<dbReference type="InterPro" id="IPR018313">
    <property type="entry name" value="SBP_3_CS"/>
</dbReference>
<accession>A0A266LRW8</accession>
<feature type="domain" description="Solute-binding protein family 3/N-terminal" evidence="6">
    <location>
        <begin position="27"/>
        <end position="254"/>
    </location>
</feature>
<dbReference type="RefSeq" id="WP_095029995.1">
    <property type="nucleotide sequence ID" value="NZ_NQKL01000012.1"/>
</dbReference>
<evidence type="ECO:0000313" key="8">
    <source>
        <dbReference type="Proteomes" id="UP000216113"/>
    </source>
</evidence>
<dbReference type="PANTHER" id="PTHR35936:SF13">
    <property type="entry name" value="HISTIDINE-BINDING PERIPLASMIC PROTEIN"/>
    <property type="match status" value="1"/>
</dbReference>
<comment type="caution">
    <text evidence="7">The sequence shown here is derived from an EMBL/GenBank/DDBJ whole genome shotgun (WGS) entry which is preliminary data.</text>
</comment>
<comment type="similarity">
    <text evidence="2 4">Belongs to the bacterial solute-binding protein 3 family.</text>
</comment>
<comment type="subcellular location">
    <subcellularLocation>
        <location evidence="1">Cell envelope</location>
    </subcellularLocation>
</comment>
<dbReference type="EMBL" id="NQKL01000012">
    <property type="protein sequence ID" value="OZY40801.1"/>
    <property type="molecule type" value="Genomic_DNA"/>
</dbReference>
<feature type="chain" id="PRO_5012402103" evidence="5">
    <location>
        <begin position="23"/>
        <end position="260"/>
    </location>
</feature>
<reference evidence="7 8" key="1">
    <citation type="submission" date="2017-08" db="EMBL/GenBank/DDBJ databases">
        <title>Genomic and metabolic characterisation of spoilage-associated Pseudomonas species.</title>
        <authorList>
            <person name="Stanborough T."/>
            <person name="Fegan N."/>
            <person name="Powell S.M."/>
            <person name="Singh T."/>
            <person name="Tamplin M.L."/>
            <person name="Chandry P.S."/>
        </authorList>
    </citation>
    <scope>NUCLEOTIDE SEQUENCE [LARGE SCALE GENOMIC DNA]</scope>
    <source>
        <strain evidence="7 8">F1820</strain>
    </source>
</reference>
<dbReference type="GO" id="GO:0030313">
    <property type="term" value="C:cell envelope"/>
    <property type="evidence" value="ECO:0007669"/>
    <property type="project" value="UniProtKB-SubCell"/>
</dbReference>
<name>A0A266LRW8_PSEFR</name>
<dbReference type="AlphaFoldDB" id="A0A266LRW8"/>
<sequence>MKKMMLMLLVVAAVVVSAQAFAKDYEVIRFGTDPTYPPFASKNADGSLVGFEIDIGNALCERLQATCKWVEIDFDGMIPSLKARKIDGILATMAVTPAREKVIDFSSEVMTTPNALVFKKGAGLDDSPQAVSGKTIGYLQGSTQEVYAKAVLAKAGAKTVAYPDQDRAYADLLSGRLDAALQDMVQAELGFLQSPQGIDFQAGKPIESELMPGLSAIGILKGNAQLKGLLNDALAQLHADGTYAQLQQQYFGDLNLYSGQ</sequence>
<dbReference type="PANTHER" id="PTHR35936">
    <property type="entry name" value="MEMBRANE-BOUND LYTIC MUREIN TRANSGLYCOSYLASE F"/>
    <property type="match status" value="1"/>
</dbReference>
<keyword evidence="3 5" id="KW-0732">Signal</keyword>
<evidence type="ECO:0000256" key="3">
    <source>
        <dbReference type="ARBA" id="ARBA00022729"/>
    </source>
</evidence>
<proteinExistence type="inferred from homology"/>